<accession>A0A2H9T9Y2</accession>
<dbReference type="AlphaFoldDB" id="A0A2H9T9Y2"/>
<feature type="compositionally biased region" description="Basic and acidic residues" evidence="1">
    <location>
        <begin position="69"/>
        <end position="85"/>
    </location>
</feature>
<name>A0A2H9T9Y2_9ZZZZ</name>
<evidence type="ECO:0000313" key="2">
    <source>
        <dbReference type="EMBL" id="PJE80007.1"/>
    </source>
</evidence>
<sequence length="91" mass="10083">MKENILPGTEIRINRHGGELTVTLNTTSAEAHNFLAQHRASLEQSLTERFGNDAVKVDINMSGEGGEQNDGRSRNEYVAEEKNNDNDQQIG</sequence>
<organism evidence="2">
    <name type="scientific">invertebrate metagenome</name>
    <dbReference type="NCBI Taxonomy" id="1711999"/>
    <lineage>
        <taxon>unclassified sequences</taxon>
        <taxon>metagenomes</taxon>
        <taxon>organismal metagenomes</taxon>
    </lineage>
</organism>
<dbReference type="Pfam" id="PF09483">
    <property type="entry name" value="HpaP"/>
    <property type="match status" value="1"/>
</dbReference>
<feature type="region of interest" description="Disordered" evidence="1">
    <location>
        <begin position="59"/>
        <end position="91"/>
    </location>
</feature>
<proteinExistence type="predicted"/>
<dbReference type="Gene3D" id="3.30.750.140">
    <property type="match status" value="1"/>
</dbReference>
<evidence type="ECO:0008006" key="3">
    <source>
        <dbReference type="Google" id="ProtNLM"/>
    </source>
</evidence>
<reference evidence="2" key="1">
    <citation type="journal article" date="2017" name="Appl. Environ. Microbiol.">
        <title>Molecular characterization of an Endozoicomonas-like organism causing infection in king scallop Pecten maximus L.</title>
        <authorList>
            <person name="Cano I."/>
            <person name="van Aerle R."/>
            <person name="Ross S."/>
            <person name="Verner-Jeffreys D.W."/>
            <person name="Paley R.K."/>
            <person name="Rimmer G."/>
            <person name="Ryder D."/>
            <person name="Hooper P."/>
            <person name="Stone D."/>
            <person name="Feist S.W."/>
        </authorList>
    </citation>
    <scope>NUCLEOTIDE SEQUENCE</scope>
</reference>
<comment type="caution">
    <text evidence="2">The sequence shown here is derived from an EMBL/GenBank/DDBJ whole genome shotgun (WGS) entry which is preliminary data.</text>
</comment>
<evidence type="ECO:0000256" key="1">
    <source>
        <dbReference type="SAM" id="MobiDB-lite"/>
    </source>
</evidence>
<dbReference type="InterPro" id="IPR038610">
    <property type="entry name" value="FliK-like_C_sf"/>
</dbReference>
<dbReference type="InterPro" id="IPR013390">
    <property type="entry name" value="T3SS_HpaP"/>
</dbReference>
<gene>
    <name evidence="2" type="ORF">CI610_00988</name>
</gene>
<dbReference type="EMBL" id="NSIT01000036">
    <property type="protein sequence ID" value="PJE80007.1"/>
    <property type="molecule type" value="Genomic_DNA"/>
</dbReference>
<protein>
    <recommendedName>
        <fullName evidence="3">Flagellar hook-length control protein-like C-terminal domain-containing protein</fullName>
    </recommendedName>
</protein>